<dbReference type="PANTHER" id="PTHR10788:SF106">
    <property type="entry name" value="BCDNA.GH08860"/>
    <property type="match status" value="1"/>
</dbReference>
<dbReference type="AlphaFoldDB" id="A0AA35WG15"/>
<evidence type="ECO:0000256" key="3">
    <source>
        <dbReference type="ARBA" id="ARBA00022679"/>
    </source>
</evidence>
<keyword evidence="5" id="KW-1185">Reference proteome</keyword>
<dbReference type="FunFam" id="3.40.50.2000:FF:000010">
    <property type="entry name" value="Alpha,alpha-trehalose-phosphate synthase"/>
    <property type="match status" value="1"/>
</dbReference>
<dbReference type="PANTHER" id="PTHR10788">
    <property type="entry name" value="TREHALOSE-6-PHOSPHATE SYNTHASE"/>
    <property type="match status" value="1"/>
</dbReference>
<protein>
    <submittedName>
        <fullName evidence="4">Alpha,alpha-trehalose-phosphate synthase [UDP-forming] A</fullName>
    </submittedName>
</protein>
<evidence type="ECO:0000313" key="5">
    <source>
        <dbReference type="Proteomes" id="UP001174909"/>
    </source>
</evidence>
<dbReference type="NCBIfam" id="NF011071">
    <property type="entry name" value="PRK14501.1"/>
    <property type="match status" value="1"/>
</dbReference>
<comment type="caution">
    <text evidence="4">The sequence shown here is derived from an EMBL/GenBank/DDBJ whole genome shotgun (WGS) entry which is preliminary data.</text>
</comment>
<evidence type="ECO:0000256" key="2">
    <source>
        <dbReference type="ARBA" id="ARBA00022676"/>
    </source>
</evidence>
<comment type="similarity">
    <text evidence="1">In the N-terminal section; belongs to the glycosyltransferase 20 family.</text>
</comment>
<dbReference type="InterPro" id="IPR003337">
    <property type="entry name" value="Trehalose_PPase"/>
</dbReference>
<dbReference type="InterPro" id="IPR023214">
    <property type="entry name" value="HAD_sf"/>
</dbReference>
<accession>A0AA35WG15</accession>
<feature type="non-terminal residue" evidence="4">
    <location>
        <position position="1"/>
    </location>
</feature>
<keyword evidence="3" id="KW-0808">Transferase</keyword>
<dbReference type="Gene3D" id="3.30.70.1020">
    <property type="entry name" value="Trehalose-6-phosphate phosphatase related protein, domain 2"/>
    <property type="match status" value="1"/>
</dbReference>
<dbReference type="GO" id="GO:0005992">
    <property type="term" value="P:trehalose biosynthetic process"/>
    <property type="evidence" value="ECO:0007669"/>
    <property type="project" value="InterPro"/>
</dbReference>
<organism evidence="4 5">
    <name type="scientific">Geodia barretti</name>
    <name type="common">Barrett's horny sponge</name>
    <dbReference type="NCBI Taxonomy" id="519541"/>
    <lineage>
        <taxon>Eukaryota</taxon>
        <taxon>Metazoa</taxon>
        <taxon>Porifera</taxon>
        <taxon>Demospongiae</taxon>
        <taxon>Heteroscleromorpha</taxon>
        <taxon>Tetractinellida</taxon>
        <taxon>Astrophorina</taxon>
        <taxon>Geodiidae</taxon>
        <taxon>Geodia</taxon>
    </lineage>
</organism>
<dbReference type="SUPFAM" id="SSF53756">
    <property type="entry name" value="UDP-Glycosyltransferase/glycogen phosphorylase"/>
    <property type="match status" value="1"/>
</dbReference>
<reference evidence="4" key="1">
    <citation type="submission" date="2023-03" db="EMBL/GenBank/DDBJ databases">
        <authorList>
            <person name="Steffen K."/>
            <person name="Cardenas P."/>
        </authorList>
    </citation>
    <scope>NUCLEOTIDE SEQUENCE</scope>
</reference>
<dbReference type="GO" id="GO:0003825">
    <property type="term" value="F:alpha,alpha-trehalose-phosphate synthase (UDP-forming) activity"/>
    <property type="evidence" value="ECO:0007669"/>
    <property type="project" value="TreeGrafter"/>
</dbReference>
<keyword evidence="2" id="KW-0328">Glycosyltransferase</keyword>
<gene>
    <name evidence="4" type="ORF">GBAR_LOCUS8330</name>
</gene>
<name>A0AA35WG15_GEOBA</name>
<sequence length="685" mass="76902">MAPSDGTTVSPRLLIVSNRLPVTIRQDDDNYAIERSSGGLATALSHPHAALDSLWLGWPGASYDSADGRRRLTRLLRDTYRFSPVYLSDEQVQRYYYGFSNGALWPLCHFFEAHVVYDDDEWEAYVEVNRLYCDAVAEEIHGDELIWVHDYHLFLLPQMLRQRFPEARIGFFLHTPFPPSELFRVLPCREDLLRGLLGADVVGFQTFNNLQNFLYSVYRVLGIAADMHAVDPLPFLKALDSSDDTREELRRLNEAMGDRKVILGMDRLDYSKGIPGRLRAYQRLLVAHPEWREAVTLVQVAVPSREQVTAYQDLRRQVDELVGEINGTFGTTTWTPVQYVHRNLPFSEICALLRRADIALITPLRDGMNLVAKEYVVCQKERAGALILSEFAGASSELGEAFFVNPYDTEGMAARMHEVLSASEEALADRMGALHRRVCGHTVHAWAQKFLSQLSGVQTQRTSCSLNDTAQRRLLVGYAKAESRILLLGAPGPDLLDALQALSLDHRNTVAVLSGQDRETIEHWFGSCGGILAAEDGGWIRDTTQAPWRQTLADLEYDWKDTVRPILEEAISRTPGSVLVERGHSLGWQYHLADPEFGLWQAHELYIQLQALLAGSGLQVHRGNKMVEIKWEEIHKGMVASQIIAAAGGDFMLAIGGQPSDEALFEAVPTEQWTLKTGTGFSRAQ</sequence>
<dbReference type="EMBL" id="CASHTH010001236">
    <property type="protein sequence ID" value="CAI8013060.1"/>
    <property type="molecule type" value="Genomic_DNA"/>
</dbReference>
<dbReference type="Pfam" id="PF02358">
    <property type="entry name" value="Trehalose_PPase"/>
    <property type="match status" value="1"/>
</dbReference>
<dbReference type="GO" id="GO:0004805">
    <property type="term" value="F:trehalose-phosphatase activity"/>
    <property type="evidence" value="ECO:0007669"/>
    <property type="project" value="TreeGrafter"/>
</dbReference>
<dbReference type="InterPro" id="IPR001830">
    <property type="entry name" value="Glyco_trans_20"/>
</dbReference>
<dbReference type="Pfam" id="PF00982">
    <property type="entry name" value="Glyco_transf_20"/>
    <property type="match status" value="1"/>
</dbReference>
<proteinExistence type="inferred from homology"/>
<dbReference type="SUPFAM" id="SSF56784">
    <property type="entry name" value="HAD-like"/>
    <property type="match status" value="1"/>
</dbReference>
<evidence type="ECO:0000313" key="4">
    <source>
        <dbReference type="EMBL" id="CAI8013060.1"/>
    </source>
</evidence>
<dbReference type="Gene3D" id="3.40.50.2000">
    <property type="entry name" value="Glycogen Phosphorylase B"/>
    <property type="match status" value="2"/>
</dbReference>
<dbReference type="InterPro" id="IPR036412">
    <property type="entry name" value="HAD-like_sf"/>
</dbReference>
<dbReference type="GO" id="GO:0005829">
    <property type="term" value="C:cytosol"/>
    <property type="evidence" value="ECO:0007669"/>
    <property type="project" value="TreeGrafter"/>
</dbReference>
<dbReference type="CDD" id="cd03788">
    <property type="entry name" value="GT20_TPS"/>
    <property type="match status" value="1"/>
</dbReference>
<dbReference type="Proteomes" id="UP001174909">
    <property type="component" value="Unassembled WGS sequence"/>
</dbReference>
<dbReference type="Gene3D" id="3.40.50.1000">
    <property type="entry name" value="HAD superfamily/HAD-like"/>
    <property type="match status" value="1"/>
</dbReference>
<evidence type="ECO:0000256" key="1">
    <source>
        <dbReference type="ARBA" id="ARBA00005409"/>
    </source>
</evidence>